<evidence type="ECO:0000313" key="2">
    <source>
        <dbReference type="Proteomes" id="UP001597036"/>
    </source>
</evidence>
<protein>
    <submittedName>
        <fullName evidence="1">Uncharacterized protein</fullName>
    </submittedName>
</protein>
<dbReference type="RefSeq" id="WP_377938493.1">
    <property type="nucleotide sequence ID" value="NZ_JBHTHQ010000016.1"/>
</dbReference>
<proteinExistence type="predicted"/>
<dbReference type="Proteomes" id="UP001597036">
    <property type="component" value="Unassembled WGS sequence"/>
</dbReference>
<name>A0ABW2Y6B3_9BIFI</name>
<organism evidence="1 2">
    <name type="scientific">Alloscardovia venturai</name>
    <dbReference type="NCBI Taxonomy" id="1769421"/>
    <lineage>
        <taxon>Bacteria</taxon>
        <taxon>Bacillati</taxon>
        <taxon>Actinomycetota</taxon>
        <taxon>Actinomycetes</taxon>
        <taxon>Bifidobacteriales</taxon>
        <taxon>Bifidobacteriaceae</taxon>
        <taxon>Alloscardovia</taxon>
    </lineage>
</organism>
<keyword evidence="2" id="KW-1185">Reference proteome</keyword>
<feature type="non-terminal residue" evidence="1">
    <location>
        <position position="1"/>
    </location>
</feature>
<evidence type="ECO:0000313" key="1">
    <source>
        <dbReference type="EMBL" id="MFD0704779.1"/>
    </source>
</evidence>
<dbReference type="EMBL" id="JBHTHQ010000016">
    <property type="protein sequence ID" value="MFD0704779.1"/>
    <property type="molecule type" value="Genomic_DNA"/>
</dbReference>
<reference evidence="2" key="1">
    <citation type="journal article" date="2019" name="Int. J. Syst. Evol. Microbiol.">
        <title>The Global Catalogue of Microorganisms (GCM) 10K type strain sequencing project: providing services to taxonomists for standard genome sequencing and annotation.</title>
        <authorList>
            <consortium name="The Broad Institute Genomics Platform"/>
            <consortium name="The Broad Institute Genome Sequencing Center for Infectious Disease"/>
            <person name="Wu L."/>
            <person name="Ma J."/>
        </authorList>
    </citation>
    <scope>NUCLEOTIDE SEQUENCE [LARGE SCALE GENOMIC DNA]</scope>
    <source>
        <strain evidence="2">CCM 8604</strain>
    </source>
</reference>
<gene>
    <name evidence="1" type="ORF">ACFQY8_03325</name>
</gene>
<comment type="caution">
    <text evidence="1">The sequence shown here is derived from an EMBL/GenBank/DDBJ whole genome shotgun (WGS) entry which is preliminary data.</text>
</comment>
<sequence length="239" mass="25465">LIGAGLDALIQQGTTGNVDWGEVLISTGIGLATAGVFSAAGSGIMKIPTVRSLVTDSVEKIATNSVRQLVLKSSLGFVRSTAEDTVGGTISDAINKTRRGERFSFSDSLLENSVGPQALIGRVGGQSLEVRGRLHYGETYGTSPIQFGKRGYDKVNSHFGEDATHINLRTGEFDASTLYAPGEHYHSGNAMGLGDVYTRSTPRVHVFGPFTDTSVKISYQPSAHSHTVSRTVHVIDLFH</sequence>
<accession>A0ABW2Y6B3</accession>